<dbReference type="RefSeq" id="WP_184060824.1">
    <property type="nucleotide sequence ID" value="NZ_JACIJK010000022.1"/>
</dbReference>
<evidence type="ECO:0000313" key="1">
    <source>
        <dbReference type="EMBL" id="MBB5717053.1"/>
    </source>
</evidence>
<comment type="caution">
    <text evidence="1">The sequence shown here is derived from an EMBL/GenBank/DDBJ whole genome shotgun (WGS) entry which is preliminary data.</text>
</comment>
<gene>
    <name evidence="1" type="ORF">FHS94_003927</name>
</gene>
<dbReference type="EMBL" id="JACIJK010000022">
    <property type="protein sequence ID" value="MBB5717053.1"/>
    <property type="molecule type" value="Genomic_DNA"/>
</dbReference>
<dbReference type="AlphaFoldDB" id="A0A7W9EXY5"/>
<keyword evidence="2" id="KW-1185">Reference proteome</keyword>
<name>A0A7W9EXY5_9SPHN</name>
<sequence>MPTGDKHQEVQVHEAGRAAAGENLRRAHPLAGDGTFGSFLRLLEAIEPSQASEYVRDPIGRL</sequence>
<organism evidence="1 2">
    <name type="scientific">Sphingomonas aerophila</name>
    <dbReference type="NCBI Taxonomy" id="1344948"/>
    <lineage>
        <taxon>Bacteria</taxon>
        <taxon>Pseudomonadati</taxon>
        <taxon>Pseudomonadota</taxon>
        <taxon>Alphaproteobacteria</taxon>
        <taxon>Sphingomonadales</taxon>
        <taxon>Sphingomonadaceae</taxon>
        <taxon>Sphingomonas</taxon>
    </lineage>
</organism>
<dbReference type="Proteomes" id="UP000546200">
    <property type="component" value="Unassembled WGS sequence"/>
</dbReference>
<evidence type="ECO:0000313" key="2">
    <source>
        <dbReference type="Proteomes" id="UP000546200"/>
    </source>
</evidence>
<reference evidence="1 2" key="1">
    <citation type="submission" date="2020-08" db="EMBL/GenBank/DDBJ databases">
        <title>Genomic Encyclopedia of Type Strains, Phase IV (KMG-IV): sequencing the most valuable type-strain genomes for metagenomic binning, comparative biology and taxonomic classification.</title>
        <authorList>
            <person name="Goeker M."/>
        </authorList>
    </citation>
    <scope>NUCLEOTIDE SEQUENCE [LARGE SCALE GENOMIC DNA]</scope>
    <source>
        <strain evidence="1 2">DSM 100044</strain>
    </source>
</reference>
<accession>A0A7W9EXY5</accession>
<proteinExistence type="predicted"/>
<protein>
    <submittedName>
        <fullName evidence="1">Uncharacterized protein</fullName>
    </submittedName>
</protein>